<name>A0ABR2MF57_9ASPA</name>
<evidence type="ECO:0000313" key="4">
    <source>
        <dbReference type="Proteomes" id="UP001412067"/>
    </source>
</evidence>
<proteinExistence type="predicted"/>
<dbReference type="PANTHER" id="PTHR31805:SF16">
    <property type="entry name" value="FORMIN-LIKE PROTEIN (DUF1421)"/>
    <property type="match status" value="1"/>
</dbReference>
<feature type="region of interest" description="Disordered" evidence="1">
    <location>
        <begin position="1"/>
        <end position="25"/>
    </location>
</feature>
<dbReference type="EMBL" id="JBBWWR010000008">
    <property type="protein sequence ID" value="KAK8962269.1"/>
    <property type="molecule type" value="Genomic_DNA"/>
</dbReference>
<keyword evidence="4" id="KW-1185">Reference proteome</keyword>
<dbReference type="InterPro" id="IPR010820">
    <property type="entry name" value="DUF1421"/>
</dbReference>
<evidence type="ECO:0000256" key="1">
    <source>
        <dbReference type="SAM" id="MobiDB-lite"/>
    </source>
</evidence>
<gene>
    <name evidence="3" type="ORF">KSP40_PGU006369</name>
</gene>
<organism evidence="3 4">
    <name type="scientific">Platanthera guangdongensis</name>
    <dbReference type="NCBI Taxonomy" id="2320717"/>
    <lineage>
        <taxon>Eukaryota</taxon>
        <taxon>Viridiplantae</taxon>
        <taxon>Streptophyta</taxon>
        <taxon>Embryophyta</taxon>
        <taxon>Tracheophyta</taxon>
        <taxon>Spermatophyta</taxon>
        <taxon>Magnoliopsida</taxon>
        <taxon>Liliopsida</taxon>
        <taxon>Asparagales</taxon>
        <taxon>Orchidaceae</taxon>
        <taxon>Orchidoideae</taxon>
        <taxon>Orchideae</taxon>
        <taxon>Orchidinae</taxon>
        <taxon>Platanthera</taxon>
    </lineage>
</organism>
<accession>A0ABR2MF57</accession>
<feature type="region of interest" description="Disordered" evidence="1">
    <location>
        <begin position="50"/>
        <end position="82"/>
    </location>
</feature>
<feature type="compositionally biased region" description="Low complexity" evidence="1">
    <location>
        <begin position="72"/>
        <end position="82"/>
    </location>
</feature>
<dbReference type="Pfam" id="PF07223">
    <property type="entry name" value="DUF1421"/>
    <property type="match status" value="1"/>
</dbReference>
<protein>
    <recommendedName>
        <fullName evidence="2">DUF1421 domain-containing protein</fullName>
    </recommendedName>
</protein>
<sequence length="228" mass="25207">MPGANPSVPGRHPIQHLDGETHPTRSLQIIRDKQELVETQKELTKLHLSQTETALSSLSQKHNNEDAPRPNQQTQQPQFTQYQHQWTPPVLRQHTPEAFQVSSMPPPTRYSAPLPNGYGGSFVPQPHLKSGYMGASPYPPRSYAQGYNPAFSVDRSRAAPSQNYQLGKQSAHDHPNGEMIEKAVGMGYARDHAVSVVNQMVETGKPIDFNALLDGLNAHSNGAPPRAW</sequence>
<evidence type="ECO:0000313" key="3">
    <source>
        <dbReference type="EMBL" id="KAK8962269.1"/>
    </source>
</evidence>
<evidence type="ECO:0000259" key="2">
    <source>
        <dbReference type="Pfam" id="PF07223"/>
    </source>
</evidence>
<feature type="domain" description="DUF1421" evidence="2">
    <location>
        <begin position="177"/>
        <end position="220"/>
    </location>
</feature>
<feature type="compositionally biased region" description="Polar residues" evidence="1">
    <location>
        <begin position="50"/>
        <end position="61"/>
    </location>
</feature>
<dbReference type="Proteomes" id="UP001412067">
    <property type="component" value="Unassembled WGS sequence"/>
</dbReference>
<reference evidence="3 4" key="1">
    <citation type="journal article" date="2022" name="Nat. Plants">
        <title>Genomes of leafy and leafless Platanthera orchids illuminate the evolution of mycoheterotrophy.</title>
        <authorList>
            <person name="Li M.H."/>
            <person name="Liu K.W."/>
            <person name="Li Z."/>
            <person name="Lu H.C."/>
            <person name="Ye Q.L."/>
            <person name="Zhang D."/>
            <person name="Wang J.Y."/>
            <person name="Li Y.F."/>
            <person name="Zhong Z.M."/>
            <person name="Liu X."/>
            <person name="Yu X."/>
            <person name="Liu D.K."/>
            <person name="Tu X.D."/>
            <person name="Liu B."/>
            <person name="Hao Y."/>
            <person name="Liao X.Y."/>
            <person name="Jiang Y.T."/>
            <person name="Sun W.H."/>
            <person name="Chen J."/>
            <person name="Chen Y.Q."/>
            <person name="Ai Y."/>
            <person name="Zhai J.W."/>
            <person name="Wu S.S."/>
            <person name="Zhou Z."/>
            <person name="Hsiao Y.Y."/>
            <person name="Wu W.L."/>
            <person name="Chen Y.Y."/>
            <person name="Lin Y.F."/>
            <person name="Hsu J.L."/>
            <person name="Li C.Y."/>
            <person name="Wang Z.W."/>
            <person name="Zhao X."/>
            <person name="Zhong W.Y."/>
            <person name="Ma X.K."/>
            <person name="Ma L."/>
            <person name="Huang J."/>
            <person name="Chen G.Z."/>
            <person name="Huang M.Z."/>
            <person name="Huang L."/>
            <person name="Peng D.H."/>
            <person name="Luo Y.B."/>
            <person name="Zou S.Q."/>
            <person name="Chen S.P."/>
            <person name="Lan S."/>
            <person name="Tsai W.C."/>
            <person name="Van de Peer Y."/>
            <person name="Liu Z.J."/>
        </authorList>
    </citation>
    <scope>NUCLEOTIDE SEQUENCE [LARGE SCALE GENOMIC DNA]</scope>
    <source>
        <strain evidence="3">Lor288</strain>
    </source>
</reference>
<comment type="caution">
    <text evidence="3">The sequence shown here is derived from an EMBL/GenBank/DDBJ whole genome shotgun (WGS) entry which is preliminary data.</text>
</comment>
<dbReference type="PANTHER" id="PTHR31805">
    <property type="entry name" value="RECEPTOR-LIKE KINASE, PUTATIVE (DUF1421)-RELATED"/>
    <property type="match status" value="1"/>
</dbReference>